<evidence type="ECO:0000313" key="2">
    <source>
        <dbReference type="Proteomes" id="UP001155483"/>
    </source>
</evidence>
<dbReference type="EMBL" id="JAOTIF010000002">
    <property type="protein sequence ID" value="MCU7548315.1"/>
    <property type="molecule type" value="Genomic_DNA"/>
</dbReference>
<sequence>MKILYAIQGTGNGHVSRAGDIIPILQKHGKVDVLISGTQSDLKLPYNVNYTCNGLSFIFGKKGGIDYLETYKRSNIKKLFKEVSSLPVKEYDLIISDFEPVSAWACFLKNKPCIGLSHQNGVTCKQAPKPSKTDLIGKAVLNCYAPSTYRYGFHFQPYAKNIFTPVIRQEVRNLSTENNGHYTVYLPAYGDKQIIRFLSCFPEVQWQVFSKHNSKEVEFDNICIYPVNNRKFLESIASAEGVLCGAGFETPAEVLYLRKKLMVIPMKGQYEQQCNAAALKMLGVPVLKNLKPKQFKKLHKWLQEEQQYEIDYPDNTSEILAGIIKKHAQEKSQADTVKNVADSPSEFHNLLMKNIFVKAD</sequence>
<dbReference type="SUPFAM" id="SSF53756">
    <property type="entry name" value="UDP-Glycosyltransferase/glycogen phosphorylase"/>
    <property type="match status" value="1"/>
</dbReference>
<evidence type="ECO:0000313" key="1">
    <source>
        <dbReference type="EMBL" id="MCU7548315.1"/>
    </source>
</evidence>
<proteinExistence type="predicted"/>
<reference evidence="1" key="1">
    <citation type="submission" date="2022-09" db="EMBL/GenBank/DDBJ databases">
        <authorList>
            <person name="Yuan C."/>
            <person name="Ke Z."/>
        </authorList>
    </citation>
    <scope>NUCLEOTIDE SEQUENCE</scope>
    <source>
        <strain evidence="1">LB-8</strain>
    </source>
</reference>
<dbReference type="Gene3D" id="3.40.50.2000">
    <property type="entry name" value="Glycogen Phosphorylase B"/>
    <property type="match status" value="1"/>
</dbReference>
<name>A0A9X3B6P2_9BACT</name>
<dbReference type="Proteomes" id="UP001155483">
    <property type="component" value="Unassembled WGS sequence"/>
</dbReference>
<organism evidence="1 2">
    <name type="scientific">Paraflavisolibacter caeni</name>
    <dbReference type="NCBI Taxonomy" id="2982496"/>
    <lineage>
        <taxon>Bacteria</taxon>
        <taxon>Pseudomonadati</taxon>
        <taxon>Bacteroidota</taxon>
        <taxon>Chitinophagia</taxon>
        <taxon>Chitinophagales</taxon>
        <taxon>Chitinophagaceae</taxon>
        <taxon>Paraflavisolibacter</taxon>
    </lineage>
</organism>
<dbReference type="AlphaFoldDB" id="A0A9X3B6P2"/>
<gene>
    <name evidence="1" type="ORF">OCK74_04275</name>
</gene>
<dbReference type="Pfam" id="PF13528">
    <property type="entry name" value="Glyco_trans_1_3"/>
    <property type="match status" value="1"/>
</dbReference>
<keyword evidence="1" id="KW-0808">Transferase</keyword>
<accession>A0A9X3B6P2</accession>
<reference evidence="1" key="2">
    <citation type="submission" date="2023-04" db="EMBL/GenBank/DDBJ databases">
        <title>Paracnuella aquatica gen. nov., sp. nov., a member of the family Chitinophagaceae isolated from a hot spring.</title>
        <authorList>
            <person name="Wang C."/>
        </authorList>
    </citation>
    <scope>NUCLEOTIDE SEQUENCE</scope>
    <source>
        <strain evidence="1">LB-8</strain>
    </source>
</reference>
<protein>
    <submittedName>
        <fullName evidence="1">Glycosyl transferase</fullName>
    </submittedName>
</protein>
<keyword evidence="2" id="KW-1185">Reference proteome</keyword>
<comment type="caution">
    <text evidence="1">The sequence shown here is derived from an EMBL/GenBank/DDBJ whole genome shotgun (WGS) entry which is preliminary data.</text>
</comment>
<dbReference type="RefSeq" id="WP_279295763.1">
    <property type="nucleotide sequence ID" value="NZ_JAOTIF010000002.1"/>
</dbReference>
<dbReference type="GO" id="GO:0016740">
    <property type="term" value="F:transferase activity"/>
    <property type="evidence" value="ECO:0007669"/>
    <property type="project" value="UniProtKB-KW"/>
</dbReference>